<protein>
    <submittedName>
        <fullName evidence="2">Uncharacterized protein</fullName>
    </submittedName>
</protein>
<dbReference type="AlphaFoldDB" id="A0A1H6IK01"/>
<name>A0A1H6IK01_9EURY</name>
<reference evidence="2 3" key="1">
    <citation type="submission" date="2016-10" db="EMBL/GenBank/DDBJ databases">
        <authorList>
            <person name="de Groot N.N."/>
        </authorList>
    </citation>
    <scope>NUCLEOTIDE SEQUENCE [LARGE SCALE GENOMIC DNA]</scope>
    <source>
        <strain evidence="2 3">IBRC-M10418</strain>
    </source>
</reference>
<evidence type="ECO:0000256" key="1">
    <source>
        <dbReference type="SAM" id="MobiDB-lite"/>
    </source>
</evidence>
<accession>A0A1H6IK01</accession>
<organism evidence="2 3">
    <name type="scientific">Halopenitus malekzadehii</name>
    <dbReference type="NCBI Taxonomy" id="1267564"/>
    <lineage>
        <taxon>Archaea</taxon>
        <taxon>Methanobacteriati</taxon>
        <taxon>Methanobacteriota</taxon>
        <taxon>Stenosarchaea group</taxon>
        <taxon>Halobacteria</taxon>
        <taxon>Halobacteriales</taxon>
        <taxon>Haloferacaceae</taxon>
        <taxon>Halopenitus</taxon>
    </lineage>
</organism>
<dbReference type="EMBL" id="FNWU01000003">
    <property type="protein sequence ID" value="SEH49775.1"/>
    <property type="molecule type" value="Genomic_DNA"/>
</dbReference>
<sequence>MSYSRSRRSALQLVGITACGLAGCLSSSGSDGKTPSSADGTASETQSPTSTLDQQIQNLSFNAEMLSQQSADTPARFEATLANRGPEAITTGMGPALMISDTGSEENPTWADKLIIDPDTDVGPWSDPVQTGDDCWRFPEDGTRSIQSILKYNTIDPSDNITERYSVYTAATVSACLPAGRYTYQNIADVYPDGRGADPAPRSIVLTIHIDSTQSQQLSVSAESPELQTQ</sequence>
<evidence type="ECO:0000313" key="2">
    <source>
        <dbReference type="EMBL" id="SEH49775.1"/>
    </source>
</evidence>
<proteinExistence type="predicted"/>
<keyword evidence="3" id="KW-1185">Reference proteome</keyword>
<gene>
    <name evidence="2" type="ORF">SAMN05192561_103122</name>
</gene>
<dbReference type="Proteomes" id="UP000199215">
    <property type="component" value="Unassembled WGS sequence"/>
</dbReference>
<evidence type="ECO:0000313" key="3">
    <source>
        <dbReference type="Proteomes" id="UP000199215"/>
    </source>
</evidence>
<dbReference type="PROSITE" id="PS51257">
    <property type="entry name" value="PROKAR_LIPOPROTEIN"/>
    <property type="match status" value="1"/>
</dbReference>
<feature type="compositionally biased region" description="Polar residues" evidence="1">
    <location>
        <begin position="38"/>
        <end position="52"/>
    </location>
</feature>
<feature type="compositionally biased region" description="Low complexity" evidence="1">
    <location>
        <begin position="27"/>
        <end position="37"/>
    </location>
</feature>
<feature type="region of interest" description="Disordered" evidence="1">
    <location>
        <begin position="27"/>
        <end position="52"/>
    </location>
</feature>